<protein>
    <submittedName>
        <fullName evidence="2">GNAT family N-acetyltransferase</fullName>
        <ecNumber evidence="2">2.3.-.-</ecNumber>
    </submittedName>
</protein>
<comment type="caution">
    <text evidence="2">The sequence shown here is derived from an EMBL/GenBank/DDBJ whole genome shotgun (WGS) entry which is preliminary data.</text>
</comment>
<keyword evidence="2" id="KW-0808">Transferase</keyword>
<keyword evidence="3" id="KW-1185">Reference proteome</keyword>
<sequence>MMHPHEFSPTGAAAALAGRMQSLVPVLGTDRLLLRAPKIDDFDLFAGIAGSGRAAGIGGPMSREAAWSEFMQMTGTWYLRGTGCWTVCYGGRAIGFVQIGFEPGDMEPELGFLFDAAFEGRGFAFEAARAVMTHAHETLGMTTLVSYVARDNARSIALALRLGGARDAAAEDLLPDPDRHDTNVYRYDLTGATA</sequence>
<reference evidence="3" key="1">
    <citation type="journal article" date="2019" name="Int. J. Syst. Evol. Microbiol.">
        <title>The Global Catalogue of Microorganisms (GCM) 10K type strain sequencing project: providing services to taxonomists for standard genome sequencing and annotation.</title>
        <authorList>
            <consortium name="The Broad Institute Genomics Platform"/>
            <consortium name="The Broad Institute Genome Sequencing Center for Infectious Disease"/>
            <person name="Wu L."/>
            <person name="Ma J."/>
        </authorList>
    </citation>
    <scope>NUCLEOTIDE SEQUENCE [LARGE SCALE GENOMIC DNA]</scope>
    <source>
        <strain evidence="3">KCTC 52366</strain>
    </source>
</reference>
<keyword evidence="2" id="KW-0012">Acyltransferase</keyword>
<dbReference type="InterPro" id="IPR016181">
    <property type="entry name" value="Acyl_CoA_acyltransferase"/>
</dbReference>
<accession>A0ABV7GZH9</accession>
<dbReference type="RefSeq" id="WP_275632345.1">
    <property type="nucleotide sequence ID" value="NZ_JARGYD010000003.1"/>
</dbReference>
<dbReference type="EC" id="2.3.-.-" evidence="2"/>
<gene>
    <name evidence="2" type="ORF">ACFOGP_21880</name>
</gene>
<evidence type="ECO:0000259" key="1">
    <source>
        <dbReference type="PROSITE" id="PS51186"/>
    </source>
</evidence>
<dbReference type="PANTHER" id="PTHR43792">
    <property type="entry name" value="GNAT FAMILY, PUTATIVE (AFU_ORTHOLOGUE AFUA_3G00765)-RELATED-RELATED"/>
    <property type="match status" value="1"/>
</dbReference>
<dbReference type="InterPro" id="IPR051531">
    <property type="entry name" value="N-acetyltransferase"/>
</dbReference>
<dbReference type="PROSITE" id="PS51186">
    <property type="entry name" value="GNAT"/>
    <property type="match status" value="1"/>
</dbReference>
<dbReference type="Pfam" id="PF13302">
    <property type="entry name" value="Acetyltransf_3"/>
    <property type="match status" value="1"/>
</dbReference>
<evidence type="ECO:0000313" key="2">
    <source>
        <dbReference type="EMBL" id="MFC3145385.1"/>
    </source>
</evidence>
<name>A0ABV7GZH9_9RHOB</name>
<organism evidence="2 3">
    <name type="scientific">Psychromarinibacter halotolerans</name>
    <dbReference type="NCBI Taxonomy" id="1775175"/>
    <lineage>
        <taxon>Bacteria</taxon>
        <taxon>Pseudomonadati</taxon>
        <taxon>Pseudomonadota</taxon>
        <taxon>Alphaproteobacteria</taxon>
        <taxon>Rhodobacterales</taxon>
        <taxon>Paracoccaceae</taxon>
        <taxon>Psychromarinibacter</taxon>
    </lineage>
</organism>
<dbReference type="PANTHER" id="PTHR43792:SF1">
    <property type="entry name" value="N-ACETYLTRANSFERASE DOMAIN-CONTAINING PROTEIN"/>
    <property type="match status" value="1"/>
</dbReference>
<dbReference type="Gene3D" id="3.40.630.30">
    <property type="match status" value="1"/>
</dbReference>
<dbReference type="EMBL" id="JBHRTB010000010">
    <property type="protein sequence ID" value="MFC3145385.1"/>
    <property type="molecule type" value="Genomic_DNA"/>
</dbReference>
<evidence type="ECO:0000313" key="3">
    <source>
        <dbReference type="Proteomes" id="UP001595632"/>
    </source>
</evidence>
<feature type="domain" description="N-acetyltransferase" evidence="1">
    <location>
        <begin position="32"/>
        <end position="190"/>
    </location>
</feature>
<dbReference type="InterPro" id="IPR000182">
    <property type="entry name" value="GNAT_dom"/>
</dbReference>
<proteinExistence type="predicted"/>
<dbReference type="SUPFAM" id="SSF55729">
    <property type="entry name" value="Acyl-CoA N-acyltransferases (Nat)"/>
    <property type="match status" value="1"/>
</dbReference>
<dbReference type="GO" id="GO:0016746">
    <property type="term" value="F:acyltransferase activity"/>
    <property type="evidence" value="ECO:0007669"/>
    <property type="project" value="UniProtKB-KW"/>
</dbReference>
<dbReference type="Proteomes" id="UP001595632">
    <property type="component" value="Unassembled WGS sequence"/>
</dbReference>